<evidence type="ECO:0000256" key="9">
    <source>
        <dbReference type="ARBA" id="ARBA00022723"/>
    </source>
</evidence>
<comment type="similarity">
    <text evidence="22">Belongs to the peroxidase family.</text>
</comment>
<keyword evidence="16" id="KW-0376">Hydrogen peroxide</keyword>
<feature type="binding site" evidence="19">
    <location>
        <position position="88"/>
    </location>
    <ligand>
        <name>Ca(2+)</name>
        <dbReference type="ChEBI" id="CHEBI:29108"/>
        <label>1</label>
    </ligand>
</feature>
<organism evidence="24 25">
    <name type="scientific">Aegilops tauschii subsp. strangulata</name>
    <name type="common">Goatgrass</name>
    <dbReference type="NCBI Taxonomy" id="200361"/>
    <lineage>
        <taxon>Eukaryota</taxon>
        <taxon>Viridiplantae</taxon>
        <taxon>Streptophyta</taxon>
        <taxon>Embryophyta</taxon>
        <taxon>Tracheophyta</taxon>
        <taxon>Spermatophyta</taxon>
        <taxon>Magnoliopsida</taxon>
        <taxon>Liliopsida</taxon>
        <taxon>Poales</taxon>
        <taxon>Poaceae</taxon>
        <taxon>BOP clade</taxon>
        <taxon>Pooideae</taxon>
        <taxon>Triticodae</taxon>
        <taxon>Triticeae</taxon>
        <taxon>Triticinae</taxon>
        <taxon>Aegilops</taxon>
    </lineage>
</organism>
<evidence type="ECO:0000256" key="18">
    <source>
        <dbReference type="PIRSR" id="PIRSR600823-2"/>
    </source>
</evidence>
<dbReference type="PRINTS" id="PR00458">
    <property type="entry name" value="PEROXIDASE"/>
</dbReference>
<accession>A0A453BQB7</accession>
<evidence type="ECO:0000256" key="11">
    <source>
        <dbReference type="ARBA" id="ARBA00022837"/>
    </source>
</evidence>
<dbReference type="InterPro" id="IPR000823">
    <property type="entry name" value="Peroxidase_pln"/>
</dbReference>
<reference evidence="25" key="1">
    <citation type="journal article" date="2014" name="Science">
        <title>Ancient hybridizations among the ancestral genomes of bread wheat.</title>
        <authorList>
            <consortium name="International Wheat Genome Sequencing Consortium,"/>
            <person name="Marcussen T."/>
            <person name="Sandve S.R."/>
            <person name="Heier L."/>
            <person name="Spannagl M."/>
            <person name="Pfeifer M."/>
            <person name="Jakobsen K.S."/>
            <person name="Wulff B.B."/>
            <person name="Steuernagel B."/>
            <person name="Mayer K.F."/>
            <person name="Olsen O.A."/>
        </authorList>
    </citation>
    <scope>NUCLEOTIDE SEQUENCE [LARGE SCALE GENOMIC DNA]</scope>
    <source>
        <strain evidence="25">cv. AL8/78</strain>
    </source>
</reference>
<comment type="cofactor">
    <cofactor evidence="19">
        <name>Ca(2+)</name>
        <dbReference type="ChEBI" id="CHEBI:29108"/>
    </cofactor>
    <text evidence="19">Binds 2 calcium ions per subunit.</text>
</comment>
<dbReference type="Pfam" id="PF00141">
    <property type="entry name" value="peroxidase"/>
    <property type="match status" value="1"/>
</dbReference>
<feature type="domain" description="Plant heme peroxidase family profile" evidence="23">
    <location>
        <begin position="41"/>
        <end position="279"/>
    </location>
</feature>
<protein>
    <recommendedName>
        <fullName evidence="5">peroxidase</fullName>
        <ecNumber evidence="5">1.11.1.7</ecNumber>
    </recommendedName>
</protein>
<keyword evidence="9 19" id="KW-0479">Metal-binding</keyword>
<feature type="binding site" evidence="19">
    <location>
        <position position="83"/>
    </location>
    <ligand>
        <name>Ca(2+)</name>
        <dbReference type="ChEBI" id="CHEBI:29108"/>
        <label>1</label>
    </ligand>
</feature>
<feature type="binding site" evidence="19">
    <location>
        <position position="92"/>
    </location>
    <ligand>
        <name>Ca(2+)</name>
        <dbReference type="ChEBI" id="CHEBI:29108"/>
        <label>1</label>
    </ligand>
</feature>
<evidence type="ECO:0000256" key="15">
    <source>
        <dbReference type="ARBA" id="ARBA00023180"/>
    </source>
</evidence>
<dbReference type="GO" id="GO:0020037">
    <property type="term" value="F:heme binding"/>
    <property type="evidence" value="ECO:0007669"/>
    <property type="project" value="InterPro"/>
</dbReference>
<evidence type="ECO:0000256" key="1">
    <source>
        <dbReference type="ARBA" id="ARBA00000189"/>
    </source>
</evidence>
<dbReference type="Proteomes" id="UP000015105">
    <property type="component" value="Chromosome 2D"/>
</dbReference>
<evidence type="ECO:0000256" key="5">
    <source>
        <dbReference type="ARBA" id="ARBA00012313"/>
    </source>
</evidence>
<evidence type="ECO:0000256" key="13">
    <source>
        <dbReference type="ARBA" id="ARBA00023004"/>
    </source>
</evidence>
<evidence type="ECO:0000256" key="8">
    <source>
        <dbReference type="ARBA" id="ARBA00022617"/>
    </source>
</evidence>
<evidence type="ECO:0000256" key="20">
    <source>
        <dbReference type="PIRSR" id="PIRSR600823-4"/>
    </source>
</evidence>
<keyword evidence="8" id="KW-0349">Heme</keyword>
<feature type="active site" description="Proton acceptor" evidence="17">
    <location>
        <position position="82"/>
    </location>
</feature>
<feature type="disulfide bond" evidence="21">
    <location>
        <begin position="51"/>
        <end position="129"/>
    </location>
</feature>
<dbReference type="GO" id="GO:0046872">
    <property type="term" value="F:metal ion binding"/>
    <property type="evidence" value="ECO:0007669"/>
    <property type="project" value="UniProtKB-KW"/>
</dbReference>
<evidence type="ECO:0000313" key="24">
    <source>
        <dbReference type="EnsemblPlants" id="AET2Gv20596700.2"/>
    </source>
</evidence>
<dbReference type="Gene3D" id="1.10.420.10">
    <property type="entry name" value="Peroxidase, domain 2"/>
    <property type="match status" value="1"/>
</dbReference>
<dbReference type="AlphaFoldDB" id="A0A453BQB7"/>
<comment type="cofactor">
    <cofactor evidence="2">
        <name>heme b</name>
        <dbReference type="ChEBI" id="CHEBI:60344"/>
    </cofactor>
</comment>
<evidence type="ECO:0000256" key="21">
    <source>
        <dbReference type="PIRSR" id="PIRSR600823-5"/>
    </source>
</evidence>
<feature type="disulfide bond" evidence="21">
    <location>
        <begin position="84"/>
        <end position="89"/>
    </location>
</feature>
<dbReference type="InterPro" id="IPR002016">
    <property type="entry name" value="Haem_peroxidase"/>
</dbReference>
<feature type="binding site" evidence="19">
    <location>
        <position position="90"/>
    </location>
    <ligand>
        <name>Ca(2+)</name>
        <dbReference type="ChEBI" id="CHEBI:29108"/>
        <label>1</label>
    </ligand>
</feature>
<evidence type="ECO:0000256" key="3">
    <source>
        <dbReference type="ARBA" id="ARBA00002322"/>
    </source>
</evidence>
<evidence type="ECO:0000256" key="22">
    <source>
        <dbReference type="RuleBase" id="RU004241"/>
    </source>
</evidence>
<keyword evidence="14 21" id="KW-1015">Disulfide bond</keyword>
<dbReference type="GO" id="GO:0140825">
    <property type="term" value="F:lactoperoxidase activity"/>
    <property type="evidence" value="ECO:0007669"/>
    <property type="project" value="UniProtKB-EC"/>
</dbReference>
<keyword evidence="6" id="KW-0964">Secreted</keyword>
<comment type="subcellular location">
    <subcellularLocation>
        <location evidence="4">Secreted</location>
    </subcellularLocation>
</comment>
<feature type="binding site" evidence="18">
    <location>
        <position position="177"/>
    </location>
    <ligand>
        <name>substrate</name>
    </ligand>
</feature>
<feature type="site" description="Transition state stabilizer" evidence="20">
    <location>
        <position position="78"/>
    </location>
</feature>
<reference evidence="24" key="4">
    <citation type="submission" date="2019-03" db="UniProtKB">
        <authorList>
            <consortium name="EnsemblPlants"/>
        </authorList>
    </citation>
    <scope>IDENTIFICATION</scope>
</reference>
<keyword evidence="11 19" id="KW-0106">Calcium</keyword>
<dbReference type="PANTHER" id="PTHR31235">
    <property type="entry name" value="PEROXIDASE 25-RELATED"/>
    <property type="match status" value="1"/>
</dbReference>
<reference evidence="24" key="5">
    <citation type="journal article" date="2021" name="G3 (Bethesda)">
        <title>Aegilops tauschii genome assembly Aet v5.0 features greater sequence contiguity and improved annotation.</title>
        <authorList>
            <person name="Wang L."/>
            <person name="Zhu T."/>
            <person name="Rodriguez J.C."/>
            <person name="Deal K.R."/>
            <person name="Dubcovsky J."/>
            <person name="McGuire P.E."/>
            <person name="Lux T."/>
            <person name="Spannagl M."/>
            <person name="Mayer K.F.X."/>
            <person name="Baldrich P."/>
            <person name="Meyers B.C."/>
            <person name="Huo N."/>
            <person name="Gu Y.Q."/>
            <person name="Zhou H."/>
            <person name="Devos K.M."/>
            <person name="Bennetzen J.L."/>
            <person name="Unver T."/>
            <person name="Budak H."/>
            <person name="Gulick P.J."/>
            <person name="Galiba G."/>
            <person name="Kalapos B."/>
            <person name="Nelson D.R."/>
            <person name="Li P."/>
            <person name="You F.M."/>
            <person name="Luo M.C."/>
            <person name="Dvorak J."/>
        </authorList>
    </citation>
    <scope>NUCLEOTIDE SEQUENCE [LARGE SCALE GENOMIC DNA]</scope>
    <source>
        <strain evidence="24">cv. AL8/78</strain>
    </source>
</reference>
<evidence type="ECO:0000256" key="19">
    <source>
        <dbReference type="PIRSR" id="PIRSR600823-3"/>
    </source>
</evidence>
<evidence type="ECO:0000256" key="10">
    <source>
        <dbReference type="ARBA" id="ARBA00022729"/>
    </source>
</evidence>
<evidence type="ECO:0000256" key="7">
    <source>
        <dbReference type="ARBA" id="ARBA00022559"/>
    </source>
</evidence>
<evidence type="ECO:0000313" key="25">
    <source>
        <dbReference type="Proteomes" id="UP000015105"/>
    </source>
</evidence>
<dbReference type="PROSITE" id="PS50873">
    <property type="entry name" value="PEROXIDASE_4"/>
    <property type="match status" value="1"/>
</dbReference>
<evidence type="ECO:0000256" key="2">
    <source>
        <dbReference type="ARBA" id="ARBA00001970"/>
    </source>
</evidence>
<dbReference type="GO" id="GO:0006979">
    <property type="term" value="P:response to oxidative stress"/>
    <property type="evidence" value="ECO:0007669"/>
    <property type="project" value="InterPro"/>
</dbReference>
<dbReference type="FunFam" id="1.10.520.10:FF:000006">
    <property type="entry name" value="Peroxidase"/>
    <property type="match status" value="1"/>
</dbReference>
<name>A0A453BQB7_AEGTS</name>
<dbReference type="InterPro" id="IPR010255">
    <property type="entry name" value="Haem_peroxidase_sf"/>
</dbReference>
<keyword evidence="15" id="KW-0325">Glycoprotein</keyword>
<evidence type="ECO:0000256" key="12">
    <source>
        <dbReference type="ARBA" id="ARBA00023002"/>
    </source>
</evidence>
<dbReference type="GO" id="GO:0005576">
    <property type="term" value="C:extracellular region"/>
    <property type="evidence" value="ECO:0007669"/>
    <property type="project" value="UniProtKB-SubCell"/>
</dbReference>
<reference evidence="24" key="3">
    <citation type="journal article" date="2017" name="Nature">
        <title>Genome sequence of the progenitor of the wheat D genome Aegilops tauschii.</title>
        <authorList>
            <person name="Luo M.C."/>
            <person name="Gu Y.Q."/>
            <person name="Puiu D."/>
            <person name="Wang H."/>
            <person name="Twardziok S.O."/>
            <person name="Deal K.R."/>
            <person name="Huo N."/>
            <person name="Zhu T."/>
            <person name="Wang L."/>
            <person name="Wang Y."/>
            <person name="McGuire P.E."/>
            <person name="Liu S."/>
            <person name="Long H."/>
            <person name="Ramasamy R.K."/>
            <person name="Rodriguez J.C."/>
            <person name="Van S.L."/>
            <person name="Yuan L."/>
            <person name="Wang Z."/>
            <person name="Xia Z."/>
            <person name="Xiao L."/>
            <person name="Anderson O.D."/>
            <person name="Ouyang S."/>
            <person name="Liang Y."/>
            <person name="Zimin A.V."/>
            <person name="Pertea G."/>
            <person name="Qi P."/>
            <person name="Bennetzen J.L."/>
            <person name="Dai X."/>
            <person name="Dawson M.W."/>
            <person name="Muller H.G."/>
            <person name="Kugler K."/>
            <person name="Rivarola-Duarte L."/>
            <person name="Spannagl M."/>
            <person name="Mayer K.F.X."/>
            <person name="Lu F.H."/>
            <person name="Bevan M.W."/>
            <person name="Leroy P."/>
            <person name="Li P."/>
            <person name="You F.M."/>
            <person name="Sun Q."/>
            <person name="Liu Z."/>
            <person name="Lyons E."/>
            <person name="Wicker T."/>
            <person name="Salzberg S.L."/>
            <person name="Devos K.M."/>
            <person name="Dvorak J."/>
        </authorList>
    </citation>
    <scope>NUCLEOTIDE SEQUENCE [LARGE SCALE GENOMIC DNA]</scope>
    <source>
        <strain evidence="24">cv. AL8/78</strain>
    </source>
</reference>
<dbReference type="SUPFAM" id="SSF48113">
    <property type="entry name" value="Heme-dependent peroxidases"/>
    <property type="match status" value="1"/>
</dbReference>
<evidence type="ECO:0000256" key="4">
    <source>
        <dbReference type="ARBA" id="ARBA00004613"/>
    </source>
</evidence>
<dbReference type="EnsemblPlants" id="AET2Gv20596700.2">
    <property type="protein sequence ID" value="AET2Gv20596700.2"/>
    <property type="gene ID" value="AET2Gv20596700"/>
</dbReference>
<evidence type="ECO:0000256" key="16">
    <source>
        <dbReference type="ARBA" id="ARBA00023324"/>
    </source>
</evidence>
<reference evidence="25" key="2">
    <citation type="journal article" date="2017" name="Nat. Plants">
        <title>The Aegilops tauschii genome reveals multiple impacts of transposons.</title>
        <authorList>
            <person name="Zhao G."/>
            <person name="Zou C."/>
            <person name="Li K."/>
            <person name="Wang K."/>
            <person name="Li T."/>
            <person name="Gao L."/>
            <person name="Zhang X."/>
            <person name="Wang H."/>
            <person name="Yang Z."/>
            <person name="Liu X."/>
            <person name="Jiang W."/>
            <person name="Mao L."/>
            <person name="Kong X."/>
            <person name="Jiao Y."/>
            <person name="Jia J."/>
        </authorList>
    </citation>
    <scope>NUCLEOTIDE SEQUENCE [LARGE SCALE GENOMIC DNA]</scope>
    <source>
        <strain evidence="25">cv. AL8/78</strain>
    </source>
</reference>
<evidence type="ECO:0000259" key="23">
    <source>
        <dbReference type="PROSITE" id="PS50873"/>
    </source>
</evidence>
<keyword evidence="25" id="KW-1185">Reference proteome</keyword>
<sequence>PLPCSIRPRAPKFIESSAMASATFFILVAAASLLASFAQADLQYGYYNMTCPGVEELVRTELEAIFTDDSTLRAGLLRLHFHDCFVRGCDASLLLNSHNGTAEKHADPNLTVRGYEAIEAIKKVVEKACPLVVSCADIMAMAARDAVNFSAGPRYEVETGRRDGNVSMLEEALTNLPPADGNVTVLTQYFAVKNLTMKDMVVLSGTKESFIINSTAVSFISDDLTEHDIQMHGCSGAHDWSDALLVLLQEALQLHWSRRPGPLAGAGVREDADDQVPNR</sequence>
<dbReference type="Gramene" id="AET2Gv20596700.2">
    <property type="protein sequence ID" value="AET2Gv20596700.2"/>
    <property type="gene ID" value="AET2Gv20596700"/>
</dbReference>
<comment type="function">
    <text evidence="3">Removal of H(2)O(2), oxidation of toxic reductants, biosynthesis and degradation of lignin, suberization, auxin catabolism, response to environmental stresses such as wounding, pathogen attack and oxidative stress. These functions might be dependent on each isozyme/isoform in each plant tissue.</text>
</comment>
<dbReference type="EC" id="1.11.1.7" evidence="5"/>
<feature type="binding site" evidence="19">
    <location>
        <position position="86"/>
    </location>
    <ligand>
        <name>Ca(2+)</name>
        <dbReference type="ChEBI" id="CHEBI:29108"/>
        <label>1</label>
    </ligand>
</feature>
<proteinExistence type="inferred from homology"/>
<feature type="binding site" evidence="19">
    <location>
        <position position="103"/>
    </location>
    <ligand>
        <name>Ca(2+)</name>
        <dbReference type="ChEBI" id="CHEBI:29108"/>
        <label>1</label>
    </ligand>
</feature>
<comment type="catalytic activity">
    <reaction evidence="1">
        <text>2 a phenolic donor + H2O2 = 2 a phenolic radical donor + 2 H2O</text>
        <dbReference type="Rhea" id="RHEA:56136"/>
        <dbReference type="ChEBI" id="CHEBI:15377"/>
        <dbReference type="ChEBI" id="CHEBI:16240"/>
        <dbReference type="ChEBI" id="CHEBI:139520"/>
        <dbReference type="ChEBI" id="CHEBI:139521"/>
        <dbReference type="EC" id="1.11.1.7"/>
    </reaction>
</comment>
<evidence type="ECO:0000256" key="17">
    <source>
        <dbReference type="PIRSR" id="PIRSR600823-1"/>
    </source>
</evidence>
<keyword evidence="12" id="KW-0560">Oxidoreductase</keyword>
<keyword evidence="7" id="KW-0575">Peroxidase</keyword>
<evidence type="ECO:0000256" key="6">
    <source>
        <dbReference type="ARBA" id="ARBA00022525"/>
    </source>
</evidence>
<dbReference type="GO" id="GO:0042744">
    <property type="term" value="P:hydrogen peroxide catabolic process"/>
    <property type="evidence" value="ECO:0007669"/>
    <property type="project" value="UniProtKB-KW"/>
</dbReference>
<evidence type="ECO:0000256" key="14">
    <source>
        <dbReference type="ARBA" id="ARBA00023157"/>
    </source>
</evidence>
<dbReference type="Gene3D" id="1.10.520.10">
    <property type="match status" value="1"/>
</dbReference>
<dbReference type="PRINTS" id="PR00461">
    <property type="entry name" value="PLPEROXIDASE"/>
</dbReference>
<keyword evidence="13" id="KW-0408">Iron</keyword>
<keyword evidence="10" id="KW-0732">Signal</keyword>